<dbReference type="GO" id="GO:0005829">
    <property type="term" value="C:cytosol"/>
    <property type="evidence" value="ECO:0007669"/>
    <property type="project" value="TreeGrafter"/>
</dbReference>
<proteinExistence type="predicted"/>
<organism evidence="3 4">
    <name type="scientific">Delitschia confertaspora ATCC 74209</name>
    <dbReference type="NCBI Taxonomy" id="1513339"/>
    <lineage>
        <taxon>Eukaryota</taxon>
        <taxon>Fungi</taxon>
        <taxon>Dikarya</taxon>
        <taxon>Ascomycota</taxon>
        <taxon>Pezizomycotina</taxon>
        <taxon>Dothideomycetes</taxon>
        <taxon>Pleosporomycetidae</taxon>
        <taxon>Pleosporales</taxon>
        <taxon>Delitschiaceae</taxon>
        <taxon>Delitschia</taxon>
    </lineage>
</organism>
<name>A0A9P4MNW2_9PLEO</name>
<dbReference type="InterPro" id="IPR014752">
    <property type="entry name" value="Arrestin-like_C"/>
</dbReference>
<feature type="region of interest" description="Disordered" evidence="1">
    <location>
        <begin position="458"/>
        <end position="479"/>
    </location>
</feature>
<dbReference type="InterPro" id="IPR014756">
    <property type="entry name" value="Ig_E-set"/>
</dbReference>
<dbReference type="PANTHER" id="PTHR11188:SF161">
    <property type="entry name" value="PH-RESPONSE REGULATOR PROTEIN PALF_RIM8"/>
    <property type="match status" value="1"/>
</dbReference>
<dbReference type="InterPro" id="IPR050357">
    <property type="entry name" value="Arrestin_domain-protein"/>
</dbReference>
<dbReference type="InterPro" id="IPR011021">
    <property type="entry name" value="Arrestin-like_N"/>
</dbReference>
<evidence type="ECO:0000313" key="4">
    <source>
        <dbReference type="Proteomes" id="UP000799536"/>
    </source>
</evidence>
<feature type="region of interest" description="Disordered" evidence="1">
    <location>
        <begin position="373"/>
        <end position="394"/>
    </location>
</feature>
<accession>A0A9P4MNW2</accession>
<comment type="caution">
    <text evidence="3">The sequence shown here is derived from an EMBL/GenBank/DDBJ whole genome shotgun (WGS) entry which is preliminary data.</text>
</comment>
<dbReference type="CDD" id="cd22952">
    <property type="entry name" value="ART10-like"/>
    <property type="match status" value="1"/>
</dbReference>
<dbReference type="GO" id="GO:0005886">
    <property type="term" value="C:plasma membrane"/>
    <property type="evidence" value="ECO:0007669"/>
    <property type="project" value="TreeGrafter"/>
</dbReference>
<evidence type="ECO:0000313" key="3">
    <source>
        <dbReference type="EMBL" id="KAF2199944.1"/>
    </source>
</evidence>
<dbReference type="Pfam" id="PF00339">
    <property type="entry name" value="Arrestin_N"/>
    <property type="match status" value="1"/>
</dbReference>
<dbReference type="GO" id="GO:0070086">
    <property type="term" value="P:ubiquitin-dependent endocytosis"/>
    <property type="evidence" value="ECO:0007669"/>
    <property type="project" value="TreeGrafter"/>
</dbReference>
<feature type="domain" description="Arrestin-like N-terminal" evidence="2">
    <location>
        <begin position="14"/>
        <end position="109"/>
    </location>
</feature>
<feature type="compositionally biased region" description="Basic and acidic residues" evidence="1">
    <location>
        <begin position="373"/>
        <end position="387"/>
    </location>
</feature>
<gene>
    <name evidence="3" type="ORF">GQ43DRAFT_97422</name>
</gene>
<feature type="compositionally biased region" description="Basic and acidic residues" evidence="1">
    <location>
        <begin position="470"/>
        <end position="479"/>
    </location>
</feature>
<protein>
    <recommendedName>
        <fullName evidence="2">Arrestin-like N-terminal domain-containing protein</fullName>
    </recommendedName>
</protein>
<dbReference type="OrthoDB" id="2333384at2759"/>
<dbReference type="Proteomes" id="UP000799536">
    <property type="component" value="Unassembled WGS sequence"/>
</dbReference>
<dbReference type="AlphaFoldDB" id="A0A9P4MNW2"/>
<dbReference type="GO" id="GO:0030674">
    <property type="term" value="F:protein-macromolecule adaptor activity"/>
    <property type="evidence" value="ECO:0007669"/>
    <property type="project" value="TreeGrafter"/>
</dbReference>
<dbReference type="EMBL" id="ML994047">
    <property type="protein sequence ID" value="KAF2199944.1"/>
    <property type="molecule type" value="Genomic_DNA"/>
</dbReference>
<evidence type="ECO:0000259" key="2">
    <source>
        <dbReference type="Pfam" id="PF00339"/>
    </source>
</evidence>
<dbReference type="SUPFAM" id="SSF81296">
    <property type="entry name" value="E set domains"/>
    <property type="match status" value="1"/>
</dbReference>
<dbReference type="Gene3D" id="2.60.40.640">
    <property type="match status" value="1"/>
</dbReference>
<evidence type="ECO:0000256" key="1">
    <source>
        <dbReference type="SAM" id="MobiDB-lite"/>
    </source>
</evidence>
<sequence length="479" mass="53223">MGPPPTTLQVFIAGDPSRIYRPGDQVKGTVILVAQKQEAIKALTVAFKGTCITKLSKPVYVIDRDSDTACSATTEYQERANLFVREQILIPACTIGANQYSYDFHFTFPALTEARQSRWTYASRYNNGPHALPPSFHIYTNSSGGRAFISYFIKAKLCRGVVKEAIRTMHMLNFLPSSPPEALLEPILSSRVSDTHIIKPANTEPEKRTAIDKVIHKIFHKPTARTPSPNFIATLHFPDKVAPGQAIPLSLTLKNVREPSAELVQAQCTLESLFVVVSTNTRALCHRISGPLEDVVRKDVTCISRQNANIPLTFDAPTKLTHSLRLVEDAQSVPSFTTYSISREYTLNVSMRINYNDQKFTINSTTPLQILPRDERRSSVTRLPRDPDDVDPLPLYTLREPPMESAPEYEESIQTLMSPLELVPSLGGSIVSYPSTDLLTPCSSNSTNSFDCGSSSGIWAPETDLMTQKSEQERLEFVG</sequence>
<reference evidence="3" key="1">
    <citation type="journal article" date="2020" name="Stud. Mycol.">
        <title>101 Dothideomycetes genomes: a test case for predicting lifestyles and emergence of pathogens.</title>
        <authorList>
            <person name="Haridas S."/>
            <person name="Albert R."/>
            <person name="Binder M."/>
            <person name="Bloem J."/>
            <person name="Labutti K."/>
            <person name="Salamov A."/>
            <person name="Andreopoulos B."/>
            <person name="Baker S."/>
            <person name="Barry K."/>
            <person name="Bills G."/>
            <person name="Bluhm B."/>
            <person name="Cannon C."/>
            <person name="Castanera R."/>
            <person name="Culley D."/>
            <person name="Daum C."/>
            <person name="Ezra D."/>
            <person name="Gonzalez J."/>
            <person name="Henrissat B."/>
            <person name="Kuo A."/>
            <person name="Liang C."/>
            <person name="Lipzen A."/>
            <person name="Lutzoni F."/>
            <person name="Magnuson J."/>
            <person name="Mondo S."/>
            <person name="Nolan M."/>
            <person name="Ohm R."/>
            <person name="Pangilinan J."/>
            <person name="Park H.-J."/>
            <person name="Ramirez L."/>
            <person name="Alfaro M."/>
            <person name="Sun H."/>
            <person name="Tritt A."/>
            <person name="Yoshinaga Y."/>
            <person name="Zwiers L.-H."/>
            <person name="Turgeon B."/>
            <person name="Goodwin S."/>
            <person name="Spatafora J."/>
            <person name="Crous P."/>
            <person name="Grigoriev I."/>
        </authorList>
    </citation>
    <scope>NUCLEOTIDE SEQUENCE</scope>
    <source>
        <strain evidence="3">ATCC 74209</strain>
    </source>
</reference>
<dbReference type="GO" id="GO:0031625">
    <property type="term" value="F:ubiquitin protein ligase binding"/>
    <property type="evidence" value="ECO:0007669"/>
    <property type="project" value="TreeGrafter"/>
</dbReference>
<keyword evidence="4" id="KW-1185">Reference proteome</keyword>
<dbReference type="PANTHER" id="PTHR11188">
    <property type="entry name" value="ARRESTIN DOMAIN CONTAINING PROTEIN"/>
    <property type="match status" value="1"/>
</dbReference>